<reference evidence="2" key="2">
    <citation type="submission" date="2007-03" db="EMBL/GenBank/DDBJ databases">
        <authorList>
            <consortium name="The International Medicago Genome Annotation Group"/>
        </authorList>
    </citation>
    <scope>NUCLEOTIDE SEQUENCE</scope>
</reference>
<name>A2Q5G5_MEDTR</name>
<dbReference type="PANTHER" id="PTHR33889">
    <property type="entry name" value="OS04G0681850 PROTEIN"/>
    <property type="match status" value="1"/>
</dbReference>
<evidence type="ECO:0000313" key="2">
    <source>
        <dbReference type="EMBL" id="ABN08865.1"/>
    </source>
</evidence>
<dbReference type="GO" id="GO:0003676">
    <property type="term" value="F:nucleic acid binding"/>
    <property type="evidence" value="ECO:0007669"/>
    <property type="project" value="InterPro"/>
</dbReference>
<feature type="domain" description="DUF7769" evidence="1">
    <location>
        <begin position="109"/>
        <end position="162"/>
    </location>
</feature>
<evidence type="ECO:0000259" key="1">
    <source>
        <dbReference type="Pfam" id="PF24964"/>
    </source>
</evidence>
<dbReference type="PANTHER" id="PTHR33889:SF1">
    <property type="entry name" value="OS03G0834800 PROTEIN"/>
    <property type="match status" value="1"/>
</dbReference>
<dbReference type="Gene3D" id="3.30.420.10">
    <property type="entry name" value="Ribonuclease H-like superfamily/Ribonuclease H"/>
    <property type="match status" value="1"/>
</dbReference>
<sequence length="276" mass="31886">MDANIDINVPLVAIDLNFPFFNYEANSPNSLDLNEPPLNEDDVPLFLSSDPTEEEYTQSDEEFEDFLNNQWDVEQENSIDGDAIDNHEEANEDLPLPQVVTINKRGKNMSNDTRRDIYEMLLKKSVDGKLGRNATREVSSHISVPILSVQRIWKRAKDCGAHVDVSHKMSRGGRKRVEIDLEKIRDVPLHKRTTIESLAYALDVKKTTLFWLIKFGKIRKHSNAIKPFLKEENKRARLQFCIKMIDANSIPNNPTFVGMYNIIHIDEKWFSMTKKK</sequence>
<organism evidence="2">
    <name type="scientific">Medicago truncatula</name>
    <name type="common">Barrel medic</name>
    <name type="synonym">Medicago tribuloides</name>
    <dbReference type="NCBI Taxonomy" id="3880"/>
    <lineage>
        <taxon>Eukaryota</taxon>
        <taxon>Viridiplantae</taxon>
        <taxon>Streptophyta</taxon>
        <taxon>Embryophyta</taxon>
        <taxon>Tracheophyta</taxon>
        <taxon>Spermatophyta</taxon>
        <taxon>Magnoliopsida</taxon>
        <taxon>eudicotyledons</taxon>
        <taxon>Gunneridae</taxon>
        <taxon>Pentapetalae</taxon>
        <taxon>rosids</taxon>
        <taxon>fabids</taxon>
        <taxon>Fabales</taxon>
        <taxon>Fabaceae</taxon>
        <taxon>Papilionoideae</taxon>
        <taxon>50 kb inversion clade</taxon>
        <taxon>NPAAA clade</taxon>
        <taxon>Hologalegina</taxon>
        <taxon>IRL clade</taxon>
        <taxon>Trifolieae</taxon>
        <taxon>Medicago</taxon>
    </lineage>
</organism>
<dbReference type="InterPro" id="IPR056671">
    <property type="entry name" value="DUF7769"/>
</dbReference>
<accession>A2Q5G5</accession>
<gene>
    <name evidence="2" type="ORF">MtrDRAFT_AC161399g2v2</name>
</gene>
<dbReference type="EMBL" id="AC161399">
    <property type="protein sequence ID" value="ABN08865.1"/>
    <property type="molecule type" value="Genomic_DNA"/>
</dbReference>
<dbReference type="InterPro" id="IPR036397">
    <property type="entry name" value="RNaseH_sf"/>
</dbReference>
<protein>
    <submittedName>
        <fullName evidence="2">Mariner transposase, putative</fullName>
    </submittedName>
</protein>
<dbReference type="AlphaFoldDB" id="A2Q5G5"/>
<reference evidence="2" key="1">
    <citation type="submission" date="2005-08" db="EMBL/GenBank/DDBJ databases">
        <authorList>
            <person name="Town C.D."/>
        </authorList>
    </citation>
    <scope>NUCLEOTIDE SEQUENCE</scope>
</reference>
<proteinExistence type="predicted"/>
<dbReference type="Pfam" id="PF24964">
    <property type="entry name" value="DUF7769"/>
    <property type="match status" value="1"/>
</dbReference>